<accession>A0ABR0ACP9</accession>
<evidence type="ECO:0000313" key="2">
    <source>
        <dbReference type="Proteomes" id="UP001234178"/>
    </source>
</evidence>
<keyword evidence="2" id="KW-1185">Reference proteome</keyword>
<name>A0ABR0ACP9_9CRUS</name>
<gene>
    <name evidence="1" type="ORF">OUZ56_008354</name>
</gene>
<evidence type="ECO:0000313" key="1">
    <source>
        <dbReference type="EMBL" id="KAK4022910.1"/>
    </source>
</evidence>
<comment type="caution">
    <text evidence="1">The sequence shown here is derived from an EMBL/GenBank/DDBJ whole genome shotgun (WGS) entry which is preliminary data.</text>
</comment>
<proteinExistence type="predicted"/>
<organism evidence="1 2">
    <name type="scientific">Daphnia magna</name>
    <dbReference type="NCBI Taxonomy" id="35525"/>
    <lineage>
        <taxon>Eukaryota</taxon>
        <taxon>Metazoa</taxon>
        <taxon>Ecdysozoa</taxon>
        <taxon>Arthropoda</taxon>
        <taxon>Crustacea</taxon>
        <taxon>Branchiopoda</taxon>
        <taxon>Diplostraca</taxon>
        <taxon>Cladocera</taxon>
        <taxon>Anomopoda</taxon>
        <taxon>Daphniidae</taxon>
        <taxon>Daphnia</taxon>
    </lineage>
</organism>
<dbReference type="EMBL" id="JAOYFB010000037">
    <property type="protein sequence ID" value="KAK4022910.1"/>
    <property type="molecule type" value="Genomic_DNA"/>
</dbReference>
<protein>
    <submittedName>
        <fullName evidence="1">Uncharacterized protein</fullName>
    </submittedName>
</protein>
<reference evidence="1 2" key="1">
    <citation type="journal article" date="2023" name="Nucleic Acids Res.">
        <title>The hologenome of Daphnia magna reveals possible DNA methylation and microbiome-mediated evolution of the host genome.</title>
        <authorList>
            <person name="Chaturvedi A."/>
            <person name="Li X."/>
            <person name="Dhandapani V."/>
            <person name="Marshall H."/>
            <person name="Kissane S."/>
            <person name="Cuenca-Cambronero M."/>
            <person name="Asole G."/>
            <person name="Calvet F."/>
            <person name="Ruiz-Romero M."/>
            <person name="Marangio P."/>
            <person name="Guigo R."/>
            <person name="Rago D."/>
            <person name="Mirbahai L."/>
            <person name="Eastwood N."/>
            <person name="Colbourne J.K."/>
            <person name="Zhou J."/>
            <person name="Mallon E."/>
            <person name="Orsini L."/>
        </authorList>
    </citation>
    <scope>NUCLEOTIDE SEQUENCE [LARGE SCALE GENOMIC DNA]</scope>
    <source>
        <strain evidence="1">LRV0_1</strain>
    </source>
</reference>
<sequence>MCCFAHFCRPKAKCETEYLDVYVKTKQEDAYTHVFVYLIQKNNSVLCLASLYSDIAQVFSHMTYPFEF</sequence>
<dbReference type="Proteomes" id="UP001234178">
    <property type="component" value="Unassembled WGS sequence"/>
</dbReference>